<evidence type="ECO:0000313" key="2">
    <source>
        <dbReference type="EMBL" id="ETO04331.1"/>
    </source>
</evidence>
<sequence length="1625" mass="189559">MLRAFIYVEFFLTKKNSPPPEDMDKVQDTAARLLDFSDGYNFTQAQYALQKKDPLDLGDLSLCYSNKRLSVHWTKFVGQNGVIDLDVGDLLHTIKESIASRSPFRTDVVELVQGIANQFMPGLAGTLPPFETNVCLFILKSINKIIKHCYSEQIKKKKKKESQFGFALVFFKNWNSVELLNKTLHLPSEVFQNLGAKYPFSAFITRCVHDNISIGSIRCGLFISQNLNGSLYRQIKKKIKKCTSIYNICICIFCFIRFLFDNRLHHHAVQIINQLQNDKAAHPHQVKSTKGTKSDDAETYNDNTMDSHEGTNGLQGQNKSNHPTNTNTNTNANTSTHKHSEKTVYVPSVCCTHKHCSQWYTLPAKLIMPAACLGVKKIYRLKMLTLFDSFEIVYNCPQLQLLNIRARNFFFLNGKTSPLGKTHIFTYLKNKTKIDNEEAAKLTSYLRREEKITQGEDIAILESQQWKKVFIHVKLALISKKKLLKTVNQMRESENEKLLNIDEIINSRSSIRELVVFNKYRRQEYTQILCINDNMANIILGVCVKKKYPSFERMNEQQIQLKQQQKKKDKLVRFNLNDERWKHFDLKSGDEIFCEYSLESNPNASDSGLNVNSIEFPVLYQGEVNEDDDSQFVSVPVHCIKQVLLQHNTHTTNQETKAKTVNDSQKKEKWRVGDKVEFRCKYHNDSGLLLILKSCSELLCLAFFSFAQQKKKKDFCSRHVRDIKPTAIVTKKQEKVSHILNWLENPFEGTIKFIYLFFFLKFVCITEKVDQTEYEDMNLSDLIGLYKDQYSCSSYGNKNDDKLKWLKTQITLEAMKYVAKECIIEVRSIPNELIEQVIRNLKYCSEPLSMTDSDNSNISNAIVLLKRFIEKYHNAKEEEDLAKLQKELEQIEVLPILTEQQTSDNMYWIVPKHVTSSRRLRIYLYCPECIKPKTDRARTDKRYPLQLAKEGILWLYWSDFRVTSNSQLLCSIFNQERKIATATISASSQVVVVEEQSLQSKSKRKSAAILSYVMGTLTSNTKNIEVFEHLIREIKDEPSFCFAVAIVKDLKMQLAPSESDISDASADITPNLDQLDADSKTKWDMKQHLSAKRFFVVINTLFKEKPAEQLHLSIQEILMHNLSAFDNDDGIALYDNMEKACSAFDKFMLIPCFNYLALSKVAQQNEFKYFSKMLQNIDFETDEPQTIDEKVLKEVITLDLRLSNNTKSSPCISIGSYLITLLQCYQHTEFIVQLLLDNINERIENQMLTRVLQLIWKVLFSLFKSEGNKKTSEKDSLTNYILQLLLKDKKKRAYWIELLANSSRISDDKLFSKLLRDSLKNWLGGEEDEENVSENVSLHSKVIELMSSDAFAKAKPFHSYLIESVNDKYKELRLNNKKWTSEEINICAKVNWELWPQVIKNINNIPDIEDLHEKNVSDRLRLSLGYCFECQLWFEQENIMQTKLTTFFGKVLTKLVTNHKLLSIHVYKYLVEHRKKIEDISSHCSKDLKSSLQRLDEITNDYTQSSELVHMFRRIQDYLFEHDLSDRLKELGQQSDDWEAQIFVNMKESYKNELQLLKLYQQKMKNILQREESLMFQKMWKHFNLQYKLCQYQKPFSIFDKVFNNVKDTWKDFKQVHITPFFLFW</sequence>
<feature type="compositionally biased region" description="Low complexity" evidence="1">
    <location>
        <begin position="318"/>
        <end position="335"/>
    </location>
</feature>
<dbReference type="Proteomes" id="UP000023152">
    <property type="component" value="Unassembled WGS sequence"/>
</dbReference>
<gene>
    <name evidence="2" type="ORF">RFI_33065</name>
</gene>
<evidence type="ECO:0000313" key="3">
    <source>
        <dbReference type="Proteomes" id="UP000023152"/>
    </source>
</evidence>
<name>X6LSI1_RETFI</name>
<feature type="region of interest" description="Disordered" evidence="1">
    <location>
        <begin position="280"/>
        <end position="339"/>
    </location>
</feature>
<feature type="compositionally biased region" description="Polar residues" evidence="1">
    <location>
        <begin position="300"/>
        <end position="317"/>
    </location>
</feature>
<accession>X6LSI1</accession>
<proteinExistence type="predicted"/>
<comment type="caution">
    <text evidence="2">The sequence shown here is derived from an EMBL/GenBank/DDBJ whole genome shotgun (WGS) entry which is preliminary data.</text>
</comment>
<keyword evidence="3" id="KW-1185">Reference proteome</keyword>
<organism evidence="2 3">
    <name type="scientific">Reticulomyxa filosa</name>
    <dbReference type="NCBI Taxonomy" id="46433"/>
    <lineage>
        <taxon>Eukaryota</taxon>
        <taxon>Sar</taxon>
        <taxon>Rhizaria</taxon>
        <taxon>Retaria</taxon>
        <taxon>Foraminifera</taxon>
        <taxon>Monothalamids</taxon>
        <taxon>Reticulomyxidae</taxon>
        <taxon>Reticulomyxa</taxon>
    </lineage>
</organism>
<reference evidence="2 3" key="1">
    <citation type="journal article" date="2013" name="Curr. Biol.">
        <title>The Genome of the Foraminiferan Reticulomyxa filosa.</title>
        <authorList>
            <person name="Glockner G."/>
            <person name="Hulsmann N."/>
            <person name="Schleicher M."/>
            <person name="Noegel A.A."/>
            <person name="Eichinger L."/>
            <person name="Gallinger C."/>
            <person name="Pawlowski J."/>
            <person name="Sierra R."/>
            <person name="Euteneuer U."/>
            <person name="Pillet L."/>
            <person name="Moustafa A."/>
            <person name="Platzer M."/>
            <person name="Groth M."/>
            <person name="Szafranski K."/>
            <person name="Schliwa M."/>
        </authorList>
    </citation>
    <scope>NUCLEOTIDE SEQUENCE [LARGE SCALE GENOMIC DNA]</scope>
</reference>
<protein>
    <submittedName>
        <fullName evidence="2">Viral A-type inclusion protein</fullName>
    </submittedName>
</protein>
<dbReference type="EMBL" id="ASPP01029490">
    <property type="protein sequence ID" value="ETO04331.1"/>
    <property type="molecule type" value="Genomic_DNA"/>
</dbReference>
<evidence type="ECO:0000256" key="1">
    <source>
        <dbReference type="SAM" id="MobiDB-lite"/>
    </source>
</evidence>